<feature type="compositionally biased region" description="Low complexity" evidence="6">
    <location>
        <begin position="189"/>
        <end position="207"/>
    </location>
</feature>
<dbReference type="Pfam" id="PF13921">
    <property type="entry name" value="Myb_DNA-bind_6"/>
    <property type="match status" value="1"/>
</dbReference>
<evidence type="ECO:0000256" key="6">
    <source>
        <dbReference type="SAM" id="MobiDB-lite"/>
    </source>
</evidence>
<feature type="domain" description="SANT" evidence="8">
    <location>
        <begin position="625"/>
        <end position="676"/>
    </location>
</feature>
<evidence type="ECO:0000259" key="8">
    <source>
        <dbReference type="PROSITE" id="PS51293"/>
    </source>
</evidence>
<proteinExistence type="predicted"/>
<dbReference type="CDD" id="cd00167">
    <property type="entry name" value="SANT"/>
    <property type="match status" value="4"/>
</dbReference>
<dbReference type="SMART" id="SM00717">
    <property type="entry name" value="SANT"/>
    <property type="match status" value="4"/>
</dbReference>
<feature type="domain" description="Myb-like" evidence="7">
    <location>
        <begin position="292"/>
        <end position="344"/>
    </location>
</feature>
<sequence length="758" mass="85544">MQQHPIFNTTQLPQPQMGFQQMQNGNQSLMQPQQHTYQQMQQPQQIQQMQQGQMMLPSQLQQMQQLQQLHQQQQHQVFQQHAMQQQHIQQQIQQQQQQQMQRQQQMGQFMLPQQMQGFSGGQQYILSGSNGQQQLVNVNPQTGQMVPIGPGQQQQQQQYMVHQGGVVQVQQPQMMGNFAQQGQMMLQQMHGVSNSQQHQQQPGQNQPKFLENNMMGNVLQHGRLDQGINDNTPASVSSPQKVSNDQRTSSASFPTSMNLQGVGINAGPSSQEPSSNTSSGDQDVESDISNQQQSVGRGSWTPEEDKKLRALVAKHGPMNWSSVVAPHMKNRAGKQCRERWHNHLNPKLKKIPWSEEEIKIARDAQARMGNKWAHIAKLLPGRSDNDIKNHWYAARRRRKTNHQESEENEGGDIKDDEVEGSTAPPPDTGTPDLAVTRAEKGEGDIPSAIVTKTTIIPEKGAPLKGESPPPPAKAEAVSLKRKREGPGIDHPPEENPMSKKAVPFSEKVHADDNSLKMVLSNAPPEVNGEPTCSIENTTFTSPEGNGQENPDTAASKVNSQIGKEDQSGPVAKGRGSWSAEENEKLRKLVLLHGPSRWSTAIATHFEGRTGKQCRERWFNVLNPKLRKTAWSIEDDEKLQKLHAEHGNRWAFIAKHLEGRSDIDVKNHFYAMLRKKRQLEENTSWKKEGVDSNEEELTSGDDDGEKEDDDKKDDENRTEDDNKEQDDDNKKEEDSNREENDDNNIEAARKKALNQIREN</sequence>
<organism evidence="10">
    <name type="scientific">Mucochytrium quahogii</name>
    <dbReference type="NCBI Taxonomy" id="96639"/>
    <lineage>
        <taxon>Eukaryota</taxon>
        <taxon>Sar</taxon>
        <taxon>Stramenopiles</taxon>
        <taxon>Bigyra</taxon>
        <taxon>Labyrinthulomycetes</taxon>
        <taxon>Thraustochytrida</taxon>
        <taxon>Thraustochytriidae</taxon>
        <taxon>Mucochytrium</taxon>
    </lineage>
</organism>
<feature type="region of interest" description="Disordered" evidence="6">
    <location>
        <begin position="396"/>
        <end position="579"/>
    </location>
</feature>
<dbReference type="InterPro" id="IPR017884">
    <property type="entry name" value="SANT_dom"/>
</dbReference>
<feature type="compositionally biased region" description="Basic and acidic residues" evidence="6">
    <location>
        <begin position="727"/>
        <end position="737"/>
    </location>
</feature>
<dbReference type="Pfam" id="PF00249">
    <property type="entry name" value="Myb_DNA-binding"/>
    <property type="match status" value="2"/>
</dbReference>
<dbReference type="FunFam" id="1.10.10.60:FF:000010">
    <property type="entry name" value="Transcriptional activator Myb isoform A"/>
    <property type="match status" value="2"/>
</dbReference>
<feature type="domain" description="HTH myb-type" evidence="9">
    <location>
        <begin position="349"/>
        <end position="399"/>
    </location>
</feature>
<feature type="region of interest" description="Disordered" evidence="6">
    <location>
        <begin position="223"/>
        <end position="303"/>
    </location>
</feature>
<evidence type="ECO:0000256" key="2">
    <source>
        <dbReference type="ARBA" id="ARBA00023015"/>
    </source>
</evidence>
<protein>
    <submittedName>
        <fullName evidence="10">Uncharacterized protein</fullName>
    </submittedName>
</protein>
<feature type="domain" description="HTH myb-type" evidence="9">
    <location>
        <begin position="292"/>
        <end position="348"/>
    </location>
</feature>
<feature type="compositionally biased region" description="Acidic residues" evidence="6">
    <location>
        <begin position="690"/>
        <end position="726"/>
    </location>
</feature>
<feature type="compositionally biased region" description="Acidic residues" evidence="6">
    <location>
        <begin position="406"/>
        <end position="419"/>
    </location>
</feature>
<evidence type="ECO:0000256" key="3">
    <source>
        <dbReference type="ARBA" id="ARBA00023125"/>
    </source>
</evidence>
<feature type="domain" description="Myb-like" evidence="7">
    <location>
        <begin position="622"/>
        <end position="672"/>
    </location>
</feature>
<dbReference type="PANTHER" id="PTHR46621">
    <property type="entry name" value="SNRNA-ACTIVATING PROTEIN COMPLEX SUBUNIT 4"/>
    <property type="match status" value="1"/>
</dbReference>
<dbReference type="GO" id="GO:0001006">
    <property type="term" value="F:RNA polymerase III type 3 promoter sequence-specific DNA binding"/>
    <property type="evidence" value="ECO:0007669"/>
    <property type="project" value="TreeGrafter"/>
</dbReference>
<evidence type="ECO:0000259" key="9">
    <source>
        <dbReference type="PROSITE" id="PS51294"/>
    </source>
</evidence>
<feature type="domain" description="Myb-like" evidence="7">
    <location>
        <begin position="574"/>
        <end position="621"/>
    </location>
</feature>
<dbReference type="AlphaFoldDB" id="A0A7S2SR85"/>
<feature type="compositionally biased region" description="Polar residues" evidence="6">
    <location>
        <begin position="228"/>
        <end position="259"/>
    </location>
</feature>
<evidence type="ECO:0000256" key="5">
    <source>
        <dbReference type="ARBA" id="ARBA00023242"/>
    </source>
</evidence>
<feature type="region of interest" description="Disordered" evidence="6">
    <location>
        <begin position="189"/>
        <end position="210"/>
    </location>
</feature>
<keyword evidence="2" id="KW-0805">Transcription regulation</keyword>
<feature type="domain" description="HTH myb-type" evidence="9">
    <location>
        <begin position="574"/>
        <end position="621"/>
    </location>
</feature>
<dbReference type="GO" id="GO:0000978">
    <property type="term" value="F:RNA polymerase II cis-regulatory region sequence-specific DNA binding"/>
    <property type="evidence" value="ECO:0007669"/>
    <property type="project" value="TreeGrafter"/>
</dbReference>
<dbReference type="PANTHER" id="PTHR46621:SF1">
    <property type="entry name" value="SNRNA-ACTIVATING PROTEIN COMPLEX SUBUNIT 4"/>
    <property type="match status" value="1"/>
</dbReference>
<dbReference type="InterPro" id="IPR017930">
    <property type="entry name" value="Myb_dom"/>
</dbReference>
<dbReference type="PROSITE" id="PS51294">
    <property type="entry name" value="HTH_MYB"/>
    <property type="match status" value="4"/>
</dbReference>
<evidence type="ECO:0000259" key="7">
    <source>
        <dbReference type="PROSITE" id="PS50090"/>
    </source>
</evidence>
<reference evidence="10" key="1">
    <citation type="submission" date="2021-01" db="EMBL/GenBank/DDBJ databases">
        <authorList>
            <person name="Corre E."/>
            <person name="Pelletier E."/>
            <person name="Niang G."/>
            <person name="Scheremetjew M."/>
            <person name="Finn R."/>
            <person name="Kale V."/>
            <person name="Holt S."/>
            <person name="Cochrane G."/>
            <person name="Meng A."/>
            <person name="Brown T."/>
            <person name="Cohen L."/>
        </authorList>
    </citation>
    <scope>NUCLEOTIDE SEQUENCE</scope>
    <source>
        <strain evidence="10">NY070348D</strain>
    </source>
</reference>
<gene>
    <name evidence="10" type="ORF">QSP1433_LOCUS16838</name>
</gene>
<accession>A0A7S2SR85</accession>
<dbReference type="InterPro" id="IPR009057">
    <property type="entry name" value="Homeodomain-like_sf"/>
</dbReference>
<dbReference type="GO" id="GO:0042796">
    <property type="term" value="P:snRNA transcription by RNA polymerase III"/>
    <property type="evidence" value="ECO:0007669"/>
    <property type="project" value="TreeGrafter"/>
</dbReference>
<dbReference type="PROSITE" id="PS51293">
    <property type="entry name" value="SANT"/>
    <property type="match status" value="1"/>
</dbReference>
<dbReference type="SUPFAM" id="SSF46689">
    <property type="entry name" value="Homeodomain-like"/>
    <property type="match status" value="2"/>
</dbReference>
<dbReference type="Gene3D" id="1.10.10.60">
    <property type="entry name" value="Homeodomain-like"/>
    <property type="match status" value="4"/>
</dbReference>
<dbReference type="GO" id="GO:0019185">
    <property type="term" value="C:snRNA-activating protein complex"/>
    <property type="evidence" value="ECO:0007669"/>
    <property type="project" value="TreeGrafter"/>
</dbReference>
<feature type="domain" description="Myb-like" evidence="7">
    <location>
        <begin position="345"/>
        <end position="391"/>
    </location>
</feature>
<keyword evidence="5" id="KW-0539">Nucleus</keyword>
<dbReference type="GO" id="GO:0042795">
    <property type="term" value="P:snRNA transcription by RNA polymerase II"/>
    <property type="evidence" value="ECO:0007669"/>
    <property type="project" value="TreeGrafter"/>
</dbReference>
<feature type="compositionally biased region" description="Polar residues" evidence="6">
    <location>
        <begin position="287"/>
        <end position="296"/>
    </location>
</feature>
<feature type="compositionally biased region" description="Basic and acidic residues" evidence="6">
    <location>
        <begin position="484"/>
        <end position="497"/>
    </location>
</feature>
<keyword evidence="4" id="KW-0804">Transcription</keyword>
<keyword evidence="1" id="KW-0677">Repeat</keyword>
<evidence type="ECO:0000256" key="1">
    <source>
        <dbReference type="ARBA" id="ARBA00022737"/>
    </source>
</evidence>
<dbReference type="InterPro" id="IPR001005">
    <property type="entry name" value="SANT/Myb"/>
</dbReference>
<feature type="region of interest" description="Disordered" evidence="6">
    <location>
        <begin position="681"/>
        <end position="758"/>
    </location>
</feature>
<evidence type="ECO:0000313" key="10">
    <source>
        <dbReference type="EMBL" id="CAD9706615.1"/>
    </source>
</evidence>
<name>A0A7S2SR85_9STRA</name>
<evidence type="ECO:0000256" key="4">
    <source>
        <dbReference type="ARBA" id="ARBA00023163"/>
    </source>
</evidence>
<dbReference type="PROSITE" id="PS50090">
    <property type="entry name" value="MYB_LIKE"/>
    <property type="match status" value="4"/>
</dbReference>
<dbReference type="InterPro" id="IPR051575">
    <property type="entry name" value="Myb-like_DNA-bd"/>
</dbReference>
<feature type="compositionally biased region" description="Low complexity" evidence="6">
    <location>
        <begin position="269"/>
        <end position="279"/>
    </location>
</feature>
<dbReference type="EMBL" id="HBHK01026747">
    <property type="protein sequence ID" value="CAD9706615.1"/>
    <property type="molecule type" value="Transcribed_RNA"/>
</dbReference>
<feature type="domain" description="HTH myb-type" evidence="9">
    <location>
        <begin position="622"/>
        <end position="676"/>
    </location>
</feature>
<keyword evidence="3" id="KW-0238">DNA-binding</keyword>
<feature type="compositionally biased region" description="Polar residues" evidence="6">
    <location>
        <begin position="533"/>
        <end position="561"/>
    </location>
</feature>